<evidence type="ECO:0000313" key="1">
    <source>
        <dbReference type="EMBL" id="JAD45436.1"/>
    </source>
</evidence>
<dbReference type="EMBL" id="GBRH01252459">
    <property type="protein sequence ID" value="JAD45436.1"/>
    <property type="molecule type" value="Transcribed_RNA"/>
</dbReference>
<dbReference type="AlphaFoldDB" id="A0A0A9A2X3"/>
<accession>A0A0A9A2X3</accession>
<sequence>MRSIIMRIIPHHEGSLLHDLGQCIHLRYIKIMADDHVQL</sequence>
<proteinExistence type="predicted"/>
<organism evidence="1">
    <name type="scientific">Arundo donax</name>
    <name type="common">Giant reed</name>
    <name type="synonym">Donax arundinaceus</name>
    <dbReference type="NCBI Taxonomy" id="35708"/>
    <lineage>
        <taxon>Eukaryota</taxon>
        <taxon>Viridiplantae</taxon>
        <taxon>Streptophyta</taxon>
        <taxon>Embryophyta</taxon>
        <taxon>Tracheophyta</taxon>
        <taxon>Spermatophyta</taxon>
        <taxon>Magnoliopsida</taxon>
        <taxon>Liliopsida</taxon>
        <taxon>Poales</taxon>
        <taxon>Poaceae</taxon>
        <taxon>PACMAD clade</taxon>
        <taxon>Arundinoideae</taxon>
        <taxon>Arundineae</taxon>
        <taxon>Arundo</taxon>
    </lineage>
</organism>
<name>A0A0A9A2X3_ARUDO</name>
<reference evidence="1" key="1">
    <citation type="submission" date="2014-09" db="EMBL/GenBank/DDBJ databases">
        <authorList>
            <person name="Magalhaes I.L.F."/>
            <person name="Oliveira U."/>
            <person name="Santos F.R."/>
            <person name="Vidigal T.H.D.A."/>
            <person name="Brescovit A.D."/>
            <person name="Santos A.J."/>
        </authorList>
    </citation>
    <scope>NUCLEOTIDE SEQUENCE</scope>
    <source>
        <tissue evidence="1">Shoot tissue taken approximately 20 cm above the soil surface</tissue>
    </source>
</reference>
<protein>
    <submittedName>
        <fullName evidence="1">Uncharacterized protein</fullName>
    </submittedName>
</protein>
<reference evidence="1" key="2">
    <citation type="journal article" date="2015" name="Data Brief">
        <title>Shoot transcriptome of the giant reed, Arundo donax.</title>
        <authorList>
            <person name="Barrero R.A."/>
            <person name="Guerrero F.D."/>
            <person name="Moolhuijzen P."/>
            <person name="Goolsby J.A."/>
            <person name="Tidwell J."/>
            <person name="Bellgard S.E."/>
            <person name="Bellgard M.I."/>
        </authorList>
    </citation>
    <scope>NUCLEOTIDE SEQUENCE</scope>
    <source>
        <tissue evidence="1">Shoot tissue taken approximately 20 cm above the soil surface</tissue>
    </source>
</reference>